<keyword evidence="2" id="KW-0614">Plasmid</keyword>
<organism evidence="2">
    <name type="scientific">Sinorhizobium fredii (strain USDA 257)</name>
    <dbReference type="NCBI Taxonomy" id="1185652"/>
    <lineage>
        <taxon>Bacteria</taxon>
        <taxon>Pseudomonadati</taxon>
        <taxon>Pseudomonadota</taxon>
        <taxon>Alphaproteobacteria</taxon>
        <taxon>Hyphomicrobiales</taxon>
        <taxon>Rhizobiaceae</taxon>
        <taxon>Sinorhizobium/Ensifer group</taxon>
        <taxon>Sinorhizobium</taxon>
    </lineage>
</organism>
<evidence type="ECO:0000313" key="3">
    <source>
        <dbReference type="Proteomes" id="UP000006180"/>
    </source>
</evidence>
<feature type="domain" description="VOC" evidence="1">
    <location>
        <begin position="1"/>
        <end position="126"/>
    </location>
</feature>
<dbReference type="InterPro" id="IPR029068">
    <property type="entry name" value="Glyas_Bleomycin-R_OHBP_Dase"/>
</dbReference>
<dbReference type="PATRIC" id="fig|1185652.3.peg.6468"/>
<dbReference type="InterPro" id="IPR037523">
    <property type="entry name" value="VOC_core"/>
</dbReference>
<accession>I3XFS6</accession>
<evidence type="ECO:0000313" key="2">
    <source>
        <dbReference type="EMBL" id="AFL54732.1"/>
    </source>
</evidence>
<dbReference type="EMBL" id="CP003564">
    <property type="protein sequence ID" value="AFL54732.1"/>
    <property type="molecule type" value="Genomic_DNA"/>
</dbReference>
<reference evidence="2" key="1">
    <citation type="journal article" date="2012" name="J. Bacteriol.">
        <title>Complete genome sequence of the broad-host-range strain Sinorhizobium fredii USDA257.</title>
        <authorList>
            <person name="Schuldes J."/>
            <person name="Rodriguez Orbegoso M."/>
            <person name="Schmeisser C."/>
            <person name="Krishnan H.B."/>
            <person name="Daniel R."/>
            <person name="Streit W.R."/>
        </authorList>
    </citation>
    <scope>NUCLEOTIDE SEQUENCE [LARGE SCALE GENOMIC DNA]</scope>
    <source>
        <strain evidence="2">USDA 257</strain>
        <plasmid evidence="2">pUSDA257</plasmid>
    </source>
</reference>
<proteinExistence type="predicted"/>
<dbReference type="Pfam" id="PF00903">
    <property type="entry name" value="Glyoxalase"/>
    <property type="match status" value="1"/>
</dbReference>
<dbReference type="CDD" id="cd06587">
    <property type="entry name" value="VOC"/>
    <property type="match status" value="1"/>
</dbReference>
<geneLocation type="plasmid" evidence="3">
    <name>pUSDA257 fragment 1</name>
</geneLocation>
<dbReference type="HOGENOM" id="CLU_1480882_0_0_5"/>
<name>I3XFS6_SINF2</name>
<gene>
    <name evidence="2" type="ORF">USDA257_p00130</name>
</gene>
<dbReference type="AlphaFoldDB" id="I3XFS6"/>
<dbReference type="PROSITE" id="PS51819">
    <property type="entry name" value="VOC"/>
    <property type="match status" value="1"/>
</dbReference>
<dbReference type="SUPFAM" id="SSF54593">
    <property type="entry name" value="Glyoxalase/Bleomycin resistance protein/Dihydroxybiphenyl dioxygenase"/>
    <property type="match status" value="1"/>
</dbReference>
<sequence>MFTRDMDRFIRFYEEVFDAETKFDLSEPGPGGGAVRHALIDLGGGFALHSFQMPEPTGYEDGSMQMGKRGHIDHLALNVDDEVRLQEVRRRLVKAGASDGTITDFGAIRLVTFRDPDGMEGEVARWTDSKRVLGFDERKREMWPDNNGEHPDIAKVRIGGELCRTAQSGRSTLLVDMDSLLVPDSSR</sequence>
<evidence type="ECO:0000259" key="1">
    <source>
        <dbReference type="PROSITE" id="PS51819"/>
    </source>
</evidence>
<dbReference type="InterPro" id="IPR004360">
    <property type="entry name" value="Glyas_Fos-R_dOase_dom"/>
</dbReference>
<protein>
    <recommendedName>
        <fullName evidence="1">VOC domain-containing protein</fullName>
    </recommendedName>
</protein>
<dbReference type="Gene3D" id="3.10.180.10">
    <property type="entry name" value="2,3-Dihydroxybiphenyl 1,2-Dioxygenase, domain 1"/>
    <property type="match status" value="1"/>
</dbReference>